<protein>
    <submittedName>
        <fullName evidence="2">Uncharacterized protein</fullName>
    </submittedName>
</protein>
<reference evidence="3" key="1">
    <citation type="journal article" date="2019" name="Nat. Commun.">
        <title>Expansion of phycobilisome linker gene families in mesophilic red algae.</title>
        <authorList>
            <person name="Lee J."/>
            <person name="Kim D."/>
            <person name="Bhattacharya D."/>
            <person name="Yoon H.S."/>
        </authorList>
    </citation>
    <scope>NUCLEOTIDE SEQUENCE [LARGE SCALE GENOMIC DNA]</scope>
    <source>
        <strain evidence="3">CCMP 1328</strain>
    </source>
</reference>
<evidence type="ECO:0000313" key="2">
    <source>
        <dbReference type="EMBL" id="KAA8496947.1"/>
    </source>
</evidence>
<name>A0A5J4Z2Q5_PORPP</name>
<feature type="compositionally biased region" description="Acidic residues" evidence="1">
    <location>
        <begin position="131"/>
        <end position="146"/>
    </location>
</feature>
<dbReference type="Proteomes" id="UP000324585">
    <property type="component" value="Unassembled WGS sequence"/>
</dbReference>
<dbReference type="EMBL" id="VRMN01000002">
    <property type="protein sequence ID" value="KAA8496947.1"/>
    <property type="molecule type" value="Genomic_DNA"/>
</dbReference>
<evidence type="ECO:0000313" key="3">
    <source>
        <dbReference type="Proteomes" id="UP000324585"/>
    </source>
</evidence>
<keyword evidence="3" id="KW-1185">Reference proteome</keyword>
<accession>A0A5J4Z2Q5</accession>
<dbReference type="AlphaFoldDB" id="A0A5J4Z2Q5"/>
<feature type="region of interest" description="Disordered" evidence="1">
    <location>
        <begin position="124"/>
        <end position="146"/>
    </location>
</feature>
<proteinExistence type="predicted"/>
<gene>
    <name evidence="2" type="ORF">FVE85_0676</name>
</gene>
<organism evidence="2 3">
    <name type="scientific">Porphyridium purpureum</name>
    <name type="common">Red alga</name>
    <name type="synonym">Porphyridium cruentum</name>
    <dbReference type="NCBI Taxonomy" id="35688"/>
    <lineage>
        <taxon>Eukaryota</taxon>
        <taxon>Rhodophyta</taxon>
        <taxon>Bangiophyceae</taxon>
        <taxon>Porphyridiales</taxon>
        <taxon>Porphyridiaceae</taxon>
        <taxon>Porphyridium</taxon>
    </lineage>
</organism>
<comment type="caution">
    <text evidence="2">The sequence shown here is derived from an EMBL/GenBank/DDBJ whole genome shotgun (WGS) entry which is preliminary data.</text>
</comment>
<evidence type="ECO:0000256" key="1">
    <source>
        <dbReference type="SAM" id="MobiDB-lite"/>
    </source>
</evidence>
<sequence>MLALACSSPCVVGVRAKTPELHHSKDRAPGKSAPAAGYEPEEFYVMVDMQSGFIKDDEQGTKLGDAFLTIANQIYVNPDSFYVNPSLLVLKTTTRSDALRVLKVVVKMPGVARCRLEDREYYASDFHDSDSDSDDSLEEQQPSEEL</sequence>